<dbReference type="RefSeq" id="WP_320423935.1">
    <property type="nucleotide sequence ID" value="NZ_JAXCLA010000005.1"/>
</dbReference>
<dbReference type="Proteomes" id="UP001285263">
    <property type="component" value="Unassembled WGS sequence"/>
</dbReference>
<dbReference type="EMBL" id="JAXCLA010000005">
    <property type="protein sequence ID" value="MDY0746033.1"/>
    <property type="molecule type" value="Genomic_DNA"/>
</dbReference>
<keyword evidence="2" id="KW-1185">Reference proteome</keyword>
<reference evidence="1 2" key="1">
    <citation type="submission" date="2023-11" db="EMBL/GenBank/DDBJ databases">
        <title>Paucibacter sp. nov., isolated from fresh soil in Korea.</title>
        <authorList>
            <person name="Le N.T.T."/>
        </authorList>
    </citation>
    <scope>NUCLEOTIDE SEQUENCE [LARGE SCALE GENOMIC DNA]</scope>
    <source>
        <strain evidence="1 2">R3-3</strain>
    </source>
</reference>
<evidence type="ECO:0000313" key="2">
    <source>
        <dbReference type="Proteomes" id="UP001285263"/>
    </source>
</evidence>
<evidence type="ECO:0000313" key="1">
    <source>
        <dbReference type="EMBL" id="MDY0746033.1"/>
    </source>
</evidence>
<accession>A0ABU5DIB2</accession>
<sequence>MKTATIPAVRVEPEFRDELESMLDEGETLSAFVEKALRESLHRRQTQAEFVKRGIAALDRYKTEGGRTYTVDEVVAELRAKTAAARAAKA</sequence>
<comment type="caution">
    <text evidence="1">The sequence shown here is derived from an EMBL/GenBank/DDBJ whole genome shotgun (WGS) entry which is preliminary data.</text>
</comment>
<organism evidence="1 2">
    <name type="scientific">Roseateles agri</name>
    <dbReference type="NCBI Taxonomy" id="3098619"/>
    <lineage>
        <taxon>Bacteria</taxon>
        <taxon>Pseudomonadati</taxon>
        <taxon>Pseudomonadota</taxon>
        <taxon>Betaproteobacteria</taxon>
        <taxon>Burkholderiales</taxon>
        <taxon>Sphaerotilaceae</taxon>
        <taxon>Roseateles</taxon>
    </lineage>
</organism>
<gene>
    <name evidence="1" type="ORF">SNE35_16050</name>
</gene>
<protein>
    <submittedName>
        <fullName evidence="1">YlcI/YnfO family protein</fullName>
    </submittedName>
</protein>
<name>A0ABU5DIB2_9BURK</name>
<proteinExistence type="predicted"/>
<dbReference type="NCBIfam" id="NF041551">
    <property type="entry name" value="YlcI_YnfO_N"/>
    <property type="match status" value="1"/>
</dbReference>